<keyword evidence="2" id="KW-1185">Reference proteome</keyword>
<gene>
    <name evidence="1" type="ORF">ACFYTH_16225</name>
</gene>
<proteinExistence type="predicted"/>
<dbReference type="EMBL" id="JBIALX010000006">
    <property type="protein sequence ID" value="MFF0454910.1"/>
    <property type="molecule type" value="Genomic_DNA"/>
</dbReference>
<dbReference type="Gene3D" id="3.10.450.50">
    <property type="match status" value="1"/>
</dbReference>
<protein>
    <submittedName>
        <fullName evidence="1">Uncharacterized protein</fullName>
    </submittedName>
</protein>
<dbReference type="Proteomes" id="UP001601521">
    <property type="component" value="Unassembled WGS sequence"/>
</dbReference>
<evidence type="ECO:0000313" key="2">
    <source>
        <dbReference type="Proteomes" id="UP001601521"/>
    </source>
</evidence>
<evidence type="ECO:0000313" key="1">
    <source>
        <dbReference type="EMBL" id="MFF0454910.1"/>
    </source>
</evidence>
<name>A0ABW6NIC9_9NOCA</name>
<comment type="caution">
    <text evidence="1">The sequence shown here is derived from an EMBL/GenBank/DDBJ whole genome shotgun (WGS) entry which is preliminary data.</text>
</comment>
<organism evidence="1 2">
    <name type="scientific">Nocardia africana</name>
    <dbReference type="NCBI Taxonomy" id="134964"/>
    <lineage>
        <taxon>Bacteria</taxon>
        <taxon>Bacillati</taxon>
        <taxon>Actinomycetota</taxon>
        <taxon>Actinomycetes</taxon>
        <taxon>Mycobacteriales</taxon>
        <taxon>Nocardiaceae</taxon>
        <taxon>Nocardia</taxon>
    </lineage>
</organism>
<dbReference type="RefSeq" id="WP_387251789.1">
    <property type="nucleotide sequence ID" value="NZ_JBIALX010000006.1"/>
</dbReference>
<sequence length="45" mass="5104">MGQTSPGGYALLYRRENGNRVLDVVELDQDGHAAHVRAFYQNQQQ</sequence>
<accession>A0ABW6NIC9</accession>
<reference evidence="1 2" key="1">
    <citation type="submission" date="2024-10" db="EMBL/GenBank/DDBJ databases">
        <title>The Natural Products Discovery Center: Release of the First 8490 Sequenced Strains for Exploring Actinobacteria Biosynthetic Diversity.</title>
        <authorList>
            <person name="Kalkreuter E."/>
            <person name="Kautsar S.A."/>
            <person name="Yang D."/>
            <person name="Bader C.D."/>
            <person name="Teijaro C.N."/>
            <person name="Fluegel L."/>
            <person name="Davis C.M."/>
            <person name="Simpson J.R."/>
            <person name="Lauterbach L."/>
            <person name="Steele A.D."/>
            <person name="Gui C."/>
            <person name="Meng S."/>
            <person name="Li G."/>
            <person name="Viehrig K."/>
            <person name="Ye F."/>
            <person name="Su P."/>
            <person name="Kiefer A.F."/>
            <person name="Nichols A."/>
            <person name="Cepeda A.J."/>
            <person name="Yan W."/>
            <person name="Fan B."/>
            <person name="Jiang Y."/>
            <person name="Adhikari A."/>
            <person name="Zheng C.-J."/>
            <person name="Schuster L."/>
            <person name="Cowan T.M."/>
            <person name="Smanski M.J."/>
            <person name="Chevrette M.G."/>
            <person name="De Carvalho L.P.S."/>
            <person name="Shen B."/>
        </authorList>
    </citation>
    <scope>NUCLEOTIDE SEQUENCE [LARGE SCALE GENOMIC DNA]</scope>
    <source>
        <strain evidence="1 2">NPDC004550</strain>
    </source>
</reference>